<evidence type="ECO:0000313" key="3">
    <source>
        <dbReference type="Proteomes" id="UP000626109"/>
    </source>
</evidence>
<dbReference type="AlphaFoldDB" id="A0A813KJ84"/>
<proteinExistence type="predicted"/>
<feature type="non-terminal residue" evidence="2">
    <location>
        <position position="1"/>
    </location>
</feature>
<dbReference type="EMBL" id="CAJNNW010030893">
    <property type="protein sequence ID" value="CAE8705010.1"/>
    <property type="molecule type" value="Genomic_DNA"/>
</dbReference>
<evidence type="ECO:0000313" key="2">
    <source>
        <dbReference type="EMBL" id="CAE8705010.1"/>
    </source>
</evidence>
<accession>A0A813KJ84</accession>
<organism evidence="2 3">
    <name type="scientific">Polarella glacialis</name>
    <name type="common">Dinoflagellate</name>
    <dbReference type="NCBI Taxonomy" id="89957"/>
    <lineage>
        <taxon>Eukaryota</taxon>
        <taxon>Sar</taxon>
        <taxon>Alveolata</taxon>
        <taxon>Dinophyceae</taxon>
        <taxon>Suessiales</taxon>
        <taxon>Suessiaceae</taxon>
        <taxon>Polarella</taxon>
    </lineage>
</organism>
<gene>
    <name evidence="2" type="ORF">PGLA2088_LOCUS33485</name>
</gene>
<name>A0A813KJ84_POLGL</name>
<comment type="caution">
    <text evidence="2">The sequence shown here is derived from an EMBL/GenBank/DDBJ whole genome shotgun (WGS) entry which is preliminary data.</text>
</comment>
<protein>
    <submittedName>
        <fullName evidence="2">Uncharacterized protein</fullName>
    </submittedName>
</protein>
<reference evidence="2" key="1">
    <citation type="submission" date="2021-02" db="EMBL/GenBank/DDBJ databases">
        <authorList>
            <person name="Dougan E. K."/>
            <person name="Rhodes N."/>
            <person name="Thang M."/>
            <person name="Chan C."/>
        </authorList>
    </citation>
    <scope>NUCLEOTIDE SEQUENCE</scope>
</reference>
<dbReference type="Proteomes" id="UP000626109">
    <property type="component" value="Unassembled WGS sequence"/>
</dbReference>
<evidence type="ECO:0000256" key="1">
    <source>
        <dbReference type="SAM" id="MobiDB-lite"/>
    </source>
</evidence>
<sequence>MEDSALEYLRELQATGRVPSRNRELKSRAGVFSAPSLQRAASWCCLNESVASSFDGDGNEVEEAGEVRLNPGPAPLQLAPLTTQQLRGRRDAFRQAAAESGSSSRARSQNGSVSVPHGWPPAFLNAPWPAVVHARAQRTTVVMARATSLAGVTRSVPYAEAQVVAPPSAADSRGSSVRRSVITQPALSVSGRSVMAQLPGGSPVLSASPAATAVLTLSALQAQAASASARFGFRHSVVVNAPLTARPARSSYIPVIAASPVMASVVAAPRASSVQTHRPM</sequence>
<feature type="region of interest" description="Disordered" evidence="1">
    <location>
        <begin position="95"/>
        <end position="114"/>
    </location>
</feature>